<organism evidence="2 3">
    <name type="scientific">Streptomyces zagrosensis</name>
    <dbReference type="NCBI Taxonomy" id="1042984"/>
    <lineage>
        <taxon>Bacteria</taxon>
        <taxon>Bacillati</taxon>
        <taxon>Actinomycetota</taxon>
        <taxon>Actinomycetes</taxon>
        <taxon>Kitasatosporales</taxon>
        <taxon>Streptomycetaceae</taxon>
        <taxon>Streptomyces</taxon>
    </lineage>
</organism>
<feature type="transmembrane region" description="Helical" evidence="1">
    <location>
        <begin position="122"/>
        <end position="143"/>
    </location>
</feature>
<dbReference type="Proteomes" id="UP000588098">
    <property type="component" value="Unassembled WGS sequence"/>
</dbReference>
<evidence type="ECO:0000313" key="2">
    <source>
        <dbReference type="EMBL" id="MBB5934513.1"/>
    </source>
</evidence>
<accession>A0A7W9Q7B7</accession>
<comment type="caution">
    <text evidence="2">The sequence shown here is derived from an EMBL/GenBank/DDBJ whole genome shotgun (WGS) entry which is preliminary data.</text>
</comment>
<keyword evidence="1" id="KW-0472">Membrane</keyword>
<dbReference type="AlphaFoldDB" id="A0A7W9Q7B7"/>
<name>A0A7W9Q7B7_9ACTN</name>
<keyword evidence="1" id="KW-0812">Transmembrane</keyword>
<keyword evidence="1" id="KW-1133">Transmembrane helix</keyword>
<evidence type="ECO:0000256" key="1">
    <source>
        <dbReference type="SAM" id="Phobius"/>
    </source>
</evidence>
<evidence type="ECO:0000313" key="3">
    <source>
        <dbReference type="Proteomes" id="UP000588098"/>
    </source>
</evidence>
<gene>
    <name evidence="2" type="ORF">FHS42_001560</name>
</gene>
<protein>
    <submittedName>
        <fullName evidence="2">Uncharacterized protein</fullName>
    </submittedName>
</protein>
<feature type="transmembrane region" description="Helical" evidence="1">
    <location>
        <begin position="27"/>
        <end position="45"/>
    </location>
</feature>
<feature type="transmembrane region" description="Helical" evidence="1">
    <location>
        <begin position="89"/>
        <end position="110"/>
    </location>
</feature>
<feature type="transmembrane region" description="Helical" evidence="1">
    <location>
        <begin position="51"/>
        <end position="77"/>
    </location>
</feature>
<reference evidence="2 3" key="1">
    <citation type="submission" date="2020-08" db="EMBL/GenBank/DDBJ databases">
        <title>Genomic Encyclopedia of Type Strains, Phase III (KMG-III): the genomes of soil and plant-associated and newly described type strains.</title>
        <authorList>
            <person name="Whitman W."/>
        </authorList>
    </citation>
    <scope>NUCLEOTIDE SEQUENCE [LARGE SCALE GENOMIC DNA]</scope>
    <source>
        <strain evidence="2 3">CECT 8305</strain>
    </source>
</reference>
<sequence>MIGAVARGFTPKYVFGQYPGSIQAAHALRGVILLAITVFAGRLALPDADRTMWHVSVTVVIVAIVLPLACTVLVIAAGQDRRGWTMRCALRPLGALIRVSVLLGLLWWLAAHLESGSGGGLILRYLGALALAVCCLIALTLVYFHHFNAVDGHPLLPALIGPWPVVVLAYMDADGTFLAWLPALLTTGVSLWEITWLSRVGITFTSGAPDLASAPESV</sequence>
<proteinExistence type="predicted"/>
<dbReference type="EMBL" id="JACHJL010000003">
    <property type="protein sequence ID" value="MBB5934513.1"/>
    <property type="molecule type" value="Genomic_DNA"/>
</dbReference>
<keyword evidence="3" id="KW-1185">Reference proteome</keyword>
<dbReference type="RefSeq" id="WP_184570069.1">
    <property type="nucleotide sequence ID" value="NZ_JACHJL010000003.1"/>
</dbReference>